<dbReference type="InterPro" id="IPR029063">
    <property type="entry name" value="SAM-dependent_MTases_sf"/>
</dbReference>
<organism evidence="1 2">
    <name type="scientific">Candidatus Falkowbacteria bacterium RIFOXYD2_FULL_34_120</name>
    <dbReference type="NCBI Taxonomy" id="1798007"/>
    <lineage>
        <taxon>Bacteria</taxon>
        <taxon>Candidatus Falkowiibacteriota</taxon>
    </lineage>
</organism>
<reference evidence="1 2" key="1">
    <citation type="journal article" date="2016" name="Nat. Commun.">
        <title>Thousands of microbial genomes shed light on interconnected biogeochemical processes in an aquifer system.</title>
        <authorList>
            <person name="Anantharaman K."/>
            <person name="Brown C.T."/>
            <person name="Hug L.A."/>
            <person name="Sharon I."/>
            <person name="Castelle C.J."/>
            <person name="Probst A.J."/>
            <person name="Thomas B.C."/>
            <person name="Singh A."/>
            <person name="Wilkins M.J."/>
            <person name="Karaoz U."/>
            <person name="Brodie E.L."/>
            <person name="Williams K.H."/>
            <person name="Hubbard S.S."/>
            <person name="Banfield J.F."/>
        </authorList>
    </citation>
    <scope>NUCLEOTIDE SEQUENCE [LARGE SCALE GENOMIC DNA]</scope>
</reference>
<dbReference type="Proteomes" id="UP000177579">
    <property type="component" value="Unassembled WGS sequence"/>
</dbReference>
<dbReference type="Pfam" id="PF03269">
    <property type="entry name" value="DUF268"/>
    <property type="match status" value="1"/>
</dbReference>
<dbReference type="InterPro" id="IPR004951">
    <property type="entry name" value="DUF268_CAE_spp"/>
</dbReference>
<accession>A0A1F5TP32</accession>
<protein>
    <recommendedName>
        <fullName evidence="3">Methyltransferase type 11 domain-containing protein</fullName>
    </recommendedName>
</protein>
<sequence>MKGFFLFVVRGVLSCLRISKLRKKLIFKLRVFESYLKQGECKKYQDCLELQKIYNIIPRVSDRDFEYPWVIKNVDIKEGRLLDVGSAYSDLLFDLLPQKIEISAIDLNNFSKNKNIQFVIGDIRKTDFRDNYFDCITCVSTLEHIGVIGRYGSDEDPRGDIRAVKEMHRILKRGGALLVTVPYGIRDVLPINKLYNKERIEILLKDFDILEQKYLKYDKKWDFWFEVNEQEASTTDMIKDGWYSLAFIKALKK</sequence>
<dbReference type="CDD" id="cd02440">
    <property type="entry name" value="AdoMet_MTases"/>
    <property type="match status" value="1"/>
</dbReference>
<evidence type="ECO:0000313" key="2">
    <source>
        <dbReference type="Proteomes" id="UP000177579"/>
    </source>
</evidence>
<dbReference type="SUPFAM" id="SSF53335">
    <property type="entry name" value="S-adenosyl-L-methionine-dependent methyltransferases"/>
    <property type="match status" value="1"/>
</dbReference>
<dbReference type="Gene3D" id="3.40.50.150">
    <property type="entry name" value="Vaccinia Virus protein VP39"/>
    <property type="match status" value="1"/>
</dbReference>
<evidence type="ECO:0000313" key="1">
    <source>
        <dbReference type="EMBL" id="OGF40564.1"/>
    </source>
</evidence>
<gene>
    <name evidence="1" type="ORF">A2531_03475</name>
</gene>
<evidence type="ECO:0008006" key="3">
    <source>
        <dbReference type="Google" id="ProtNLM"/>
    </source>
</evidence>
<dbReference type="EMBL" id="MFGO01000025">
    <property type="protein sequence ID" value="OGF40564.1"/>
    <property type="molecule type" value="Genomic_DNA"/>
</dbReference>
<name>A0A1F5TP32_9BACT</name>
<dbReference type="AlphaFoldDB" id="A0A1F5TP32"/>
<comment type="caution">
    <text evidence="1">The sequence shown here is derived from an EMBL/GenBank/DDBJ whole genome shotgun (WGS) entry which is preliminary data.</text>
</comment>
<proteinExistence type="predicted"/>